<keyword evidence="2" id="KW-1185">Reference proteome</keyword>
<dbReference type="OrthoDB" id="2382348at2"/>
<proteinExistence type="predicted"/>
<accession>A0A074LUM3</accession>
<sequence length="69" mass="7542">MTTSTACTVSAEGIRRFAELMADELGLTDLVTAERWASPGMKNRSLPVQKVKCRQNQLRLTTSSGKKGN</sequence>
<dbReference type="Proteomes" id="UP000027931">
    <property type="component" value="Unassembled WGS sequence"/>
</dbReference>
<dbReference type="RefSeq" id="WP_038085456.1">
    <property type="nucleotide sequence ID" value="NZ_JMIR01000005.1"/>
</dbReference>
<organism evidence="1 2">
    <name type="scientific">Tumebacillus flagellatus</name>
    <dbReference type="NCBI Taxonomy" id="1157490"/>
    <lineage>
        <taxon>Bacteria</taxon>
        <taxon>Bacillati</taxon>
        <taxon>Bacillota</taxon>
        <taxon>Bacilli</taxon>
        <taxon>Bacillales</taxon>
        <taxon>Alicyclobacillaceae</taxon>
        <taxon>Tumebacillus</taxon>
    </lineage>
</organism>
<dbReference type="EMBL" id="JMIR01000005">
    <property type="protein sequence ID" value="KEO84320.1"/>
    <property type="molecule type" value="Genomic_DNA"/>
</dbReference>
<name>A0A074LUM3_9BACL</name>
<evidence type="ECO:0008006" key="3">
    <source>
        <dbReference type="Google" id="ProtNLM"/>
    </source>
</evidence>
<comment type="caution">
    <text evidence="1">The sequence shown here is derived from an EMBL/GenBank/DDBJ whole genome shotgun (WGS) entry which is preliminary data.</text>
</comment>
<dbReference type="AlphaFoldDB" id="A0A074LUM3"/>
<gene>
    <name evidence="1" type="ORF">EL26_06005</name>
</gene>
<evidence type="ECO:0000313" key="2">
    <source>
        <dbReference type="Proteomes" id="UP000027931"/>
    </source>
</evidence>
<protein>
    <recommendedName>
        <fullName evidence="3">Transposase</fullName>
    </recommendedName>
</protein>
<evidence type="ECO:0000313" key="1">
    <source>
        <dbReference type="EMBL" id="KEO84320.1"/>
    </source>
</evidence>
<dbReference type="STRING" id="1157490.EL26_06005"/>
<reference evidence="1 2" key="1">
    <citation type="journal article" date="2013" name="Int. J. Syst. Evol. Microbiol.">
        <title>Tumebacillus flagellatus sp. nov., an alpha-amylase/pullulanase-producing bacterium isolated from cassava wastewater.</title>
        <authorList>
            <person name="Wang Q."/>
            <person name="Xie N."/>
            <person name="Qin Y."/>
            <person name="Shen N."/>
            <person name="Zhu J."/>
            <person name="Mi H."/>
            <person name="Huang R."/>
        </authorList>
    </citation>
    <scope>NUCLEOTIDE SEQUENCE [LARGE SCALE GENOMIC DNA]</scope>
    <source>
        <strain evidence="1 2">GST4</strain>
    </source>
</reference>